<evidence type="ECO:0000313" key="3">
    <source>
        <dbReference type="Proteomes" id="UP000201728"/>
    </source>
</evidence>
<name>A0A222P030_9GAMM</name>
<keyword evidence="1" id="KW-1133">Transmembrane helix</keyword>
<gene>
    <name evidence="2" type="ORF">clem_03220</name>
</gene>
<protein>
    <recommendedName>
        <fullName evidence="4">DUF2905 domain-containing protein</fullName>
    </recommendedName>
</protein>
<dbReference type="RefSeq" id="WP_094090285.1">
    <property type="nucleotide sequence ID" value="NZ_CP016397.1"/>
</dbReference>
<dbReference type="OrthoDB" id="9811610at2"/>
<organism evidence="2 3">
    <name type="scientific">Legionella clemsonensis</name>
    <dbReference type="NCBI Taxonomy" id="1867846"/>
    <lineage>
        <taxon>Bacteria</taxon>
        <taxon>Pseudomonadati</taxon>
        <taxon>Pseudomonadota</taxon>
        <taxon>Gammaproteobacteria</taxon>
        <taxon>Legionellales</taxon>
        <taxon>Legionellaceae</taxon>
        <taxon>Legionella</taxon>
    </lineage>
</organism>
<dbReference type="AlphaFoldDB" id="A0A222P030"/>
<dbReference type="EMBL" id="CP016397">
    <property type="protein sequence ID" value="ASQ45202.1"/>
    <property type="molecule type" value="Genomic_DNA"/>
</dbReference>
<keyword evidence="3" id="KW-1185">Reference proteome</keyword>
<evidence type="ECO:0000256" key="1">
    <source>
        <dbReference type="SAM" id="Phobius"/>
    </source>
</evidence>
<dbReference type="Pfam" id="PF11146">
    <property type="entry name" value="DUF2905"/>
    <property type="match status" value="1"/>
</dbReference>
<accession>A0A222P030</accession>
<feature type="transmembrane region" description="Helical" evidence="1">
    <location>
        <begin position="5"/>
        <end position="22"/>
    </location>
</feature>
<dbReference type="PANTHER" id="PTHR36443">
    <property type="entry name" value="BSR5223 PROTEIN"/>
    <property type="match status" value="1"/>
</dbReference>
<feature type="transmembrane region" description="Helical" evidence="1">
    <location>
        <begin position="42"/>
        <end position="64"/>
    </location>
</feature>
<sequence length="66" mass="7758">MQKILIIIGIILLITGLFWPWIKKLGLGQLPGDIFIRRGNFVFYFPLTTCIIISLIVMLIWWLLNR</sequence>
<dbReference type="Proteomes" id="UP000201728">
    <property type="component" value="Chromosome"/>
</dbReference>
<evidence type="ECO:0008006" key="4">
    <source>
        <dbReference type="Google" id="ProtNLM"/>
    </source>
</evidence>
<dbReference type="PANTHER" id="PTHR36443:SF1">
    <property type="entry name" value="BSR5223 PROTEIN"/>
    <property type="match status" value="1"/>
</dbReference>
<reference evidence="2 3" key="1">
    <citation type="submission" date="2016-07" db="EMBL/GenBank/DDBJ databases">
        <authorList>
            <person name="Hassler H."/>
        </authorList>
    </citation>
    <scope>NUCLEOTIDE SEQUENCE [LARGE SCALE GENOMIC DNA]</scope>
    <source>
        <strain evidence="2 3">CDC-D5610</strain>
    </source>
</reference>
<proteinExistence type="predicted"/>
<dbReference type="KEGG" id="lcd:clem_03220"/>
<keyword evidence="1" id="KW-0472">Membrane</keyword>
<dbReference type="InterPro" id="IPR021320">
    <property type="entry name" value="DUF2905"/>
</dbReference>
<keyword evidence="1" id="KW-0812">Transmembrane</keyword>
<evidence type="ECO:0000313" key="2">
    <source>
        <dbReference type="EMBL" id="ASQ45202.1"/>
    </source>
</evidence>